<dbReference type="SUPFAM" id="SSF56601">
    <property type="entry name" value="beta-lactamase/transpeptidase-like"/>
    <property type="match status" value="1"/>
</dbReference>
<keyword evidence="3" id="KW-0732">Signal</keyword>
<feature type="domain" description="Beta-lactamase-related" evidence="4">
    <location>
        <begin position="70"/>
        <end position="400"/>
    </location>
</feature>
<dbReference type="InterPro" id="IPR012338">
    <property type="entry name" value="Beta-lactam/transpept-like"/>
</dbReference>
<dbReference type="GO" id="GO:0016787">
    <property type="term" value="F:hydrolase activity"/>
    <property type="evidence" value="ECO:0007669"/>
    <property type="project" value="UniProtKB-KW"/>
</dbReference>
<evidence type="ECO:0000256" key="3">
    <source>
        <dbReference type="SAM" id="SignalP"/>
    </source>
</evidence>
<dbReference type="Proteomes" id="UP000611640">
    <property type="component" value="Chromosome"/>
</dbReference>
<dbReference type="InterPro" id="IPR050789">
    <property type="entry name" value="Diverse_Enzym_Activities"/>
</dbReference>
<dbReference type="InterPro" id="IPR001466">
    <property type="entry name" value="Beta-lactam-related"/>
</dbReference>
<dbReference type="PANTHER" id="PTHR43283:SF11">
    <property type="entry name" value="BETA-LACTAMASE-RELATED DOMAIN-CONTAINING PROTEIN"/>
    <property type="match status" value="1"/>
</dbReference>
<dbReference type="KEGG" id="atl:Athai_47890"/>
<name>A0A7R7DT43_9ACTN</name>
<evidence type="ECO:0000256" key="2">
    <source>
        <dbReference type="SAM" id="MobiDB-lite"/>
    </source>
</evidence>
<dbReference type="PANTHER" id="PTHR43283">
    <property type="entry name" value="BETA-LACTAMASE-RELATED"/>
    <property type="match status" value="1"/>
</dbReference>
<evidence type="ECO:0000256" key="1">
    <source>
        <dbReference type="ARBA" id="ARBA00022801"/>
    </source>
</evidence>
<dbReference type="AlphaFoldDB" id="A0A7R7DT43"/>
<keyword evidence="1 5" id="KW-0378">Hydrolase</keyword>
<protein>
    <submittedName>
        <fullName evidence="5">Serine hydrolase</fullName>
    </submittedName>
</protein>
<dbReference type="EMBL" id="AP023355">
    <property type="protein sequence ID" value="BCJ37286.1"/>
    <property type="molecule type" value="Genomic_DNA"/>
</dbReference>
<evidence type="ECO:0000313" key="5">
    <source>
        <dbReference type="EMBL" id="BCJ37286.1"/>
    </source>
</evidence>
<reference evidence="5 6" key="1">
    <citation type="submission" date="2020-08" db="EMBL/GenBank/DDBJ databases">
        <title>Whole genome shotgun sequence of Actinocatenispora thailandica NBRC 105041.</title>
        <authorList>
            <person name="Komaki H."/>
            <person name="Tamura T."/>
        </authorList>
    </citation>
    <scope>NUCLEOTIDE SEQUENCE [LARGE SCALE GENOMIC DNA]</scope>
    <source>
        <strain evidence="5 6">NBRC 105041</strain>
    </source>
</reference>
<feature type="chain" id="PRO_5031326177" evidence="3">
    <location>
        <begin position="38"/>
        <end position="419"/>
    </location>
</feature>
<dbReference type="Gene3D" id="3.40.710.10">
    <property type="entry name" value="DD-peptidase/beta-lactamase superfamily"/>
    <property type="match status" value="1"/>
</dbReference>
<feature type="region of interest" description="Disordered" evidence="2">
    <location>
        <begin position="44"/>
        <end position="65"/>
    </location>
</feature>
<evidence type="ECO:0000313" key="6">
    <source>
        <dbReference type="Proteomes" id="UP000611640"/>
    </source>
</evidence>
<feature type="signal peptide" evidence="3">
    <location>
        <begin position="1"/>
        <end position="37"/>
    </location>
</feature>
<keyword evidence="6" id="KW-1185">Reference proteome</keyword>
<dbReference type="InterPro" id="IPR006311">
    <property type="entry name" value="TAT_signal"/>
</dbReference>
<organism evidence="5 6">
    <name type="scientific">Actinocatenispora thailandica</name>
    <dbReference type="NCBI Taxonomy" id="227318"/>
    <lineage>
        <taxon>Bacteria</taxon>
        <taxon>Bacillati</taxon>
        <taxon>Actinomycetota</taxon>
        <taxon>Actinomycetes</taxon>
        <taxon>Micromonosporales</taxon>
        <taxon>Micromonosporaceae</taxon>
        <taxon>Actinocatenispora</taxon>
    </lineage>
</organism>
<dbReference type="PROSITE" id="PS51318">
    <property type="entry name" value="TAT"/>
    <property type="match status" value="1"/>
</dbReference>
<gene>
    <name evidence="5" type="ORF">Athai_47890</name>
</gene>
<sequence length="419" mass="44705">MGGMTTSHSSTRRPWSRRSLLGTLAVAPAATVGGAWALTEAAGATGSDRSGAPRGGDSPVPPALRKGGEFDRYLSGLAAKDQFSGTVLVARGGHPVLSRSYGFTDRKTRVRNRADTIFCLASVTKLFTATAVAQLVARGKLAVTDTIGEHLSGFSAPVADKVTIHHLLTHTSGLGDFMQDKGYFDAAKTWTTPERMMDGTLEFIRKEQLAFEPGAGERYSNAGYHVLGCIVQQVSGQSYYQYVQRHVFGAAGMTDASFCTLPQWQSERRIAHPYPTDSSGKRHDALSTDAFVFIGDPAGNAFGTARDLVRFARALAAGSLLAAPYQEVFFTPKTALKPLPPPPGAPSMAEYGSYGAQLRLIDGRRWTAGHSGGAPGVYANVDWFPGTDWTAVVLSNYDAPRSPTAPTVDLKLRTILTAS</sequence>
<evidence type="ECO:0000259" key="4">
    <source>
        <dbReference type="Pfam" id="PF00144"/>
    </source>
</evidence>
<proteinExistence type="predicted"/>
<dbReference type="Pfam" id="PF00144">
    <property type="entry name" value="Beta-lactamase"/>
    <property type="match status" value="1"/>
</dbReference>
<accession>A0A7R7DT43</accession>